<keyword evidence="3" id="KW-1185">Reference proteome</keyword>
<reference evidence="2 3" key="1">
    <citation type="submission" date="2018-02" db="EMBL/GenBank/DDBJ databases">
        <title>The genomes of Aspergillus section Nigri reveals drivers in fungal speciation.</title>
        <authorList>
            <consortium name="DOE Joint Genome Institute"/>
            <person name="Vesth T.C."/>
            <person name="Nybo J."/>
            <person name="Theobald S."/>
            <person name="Brandl J."/>
            <person name="Frisvad J.C."/>
            <person name="Nielsen K.F."/>
            <person name="Lyhne E.K."/>
            <person name="Kogle M.E."/>
            <person name="Kuo A."/>
            <person name="Riley R."/>
            <person name="Clum A."/>
            <person name="Nolan M."/>
            <person name="Lipzen A."/>
            <person name="Salamov A."/>
            <person name="Henrissat B."/>
            <person name="Wiebenga A."/>
            <person name="De vries R.P."/>
            <person name="Grigoriev I.V."/>
            <person name="Mortensen U.H."/>
            <person name="Andersen M.R."/>
            <person name="Baker S.E."/>
        </authorList>
    </citation>
    <scope>NUCLEOTIDE SEQUENCE [LARGE SCALE GENOMIC DNA]</scope>
    <source>
        <strain evidence="2 3">CBS 121057</strain>
    </source>
</reference>
<dbReference type="STRING" id="1448318.A0A319E229"/>
<feature type="compositionally biased region" description="Polar residues" evidence="1">
    <location>
        <begin position="225"/>
        <end position="236"/>
    </location>
</feature>
<sequence length="834" mass="89188">MARQFQPYEPELHKLSSGTSNSPSSPYPRGDTPLSFKANVNRAKTKRWVEAKKYSYDGNDWGDDEYGEYDDDETPPLPQPSSLNQSTGDIPSMFTRDVTRPPLPSMDRSRSMDHVGALNAAGAGAQRTMSSDRITVDPTNRAVPIVRPAEIYKRMRAESAARQQASEAGYFVENPSGAAPPAEPVSQDMPSSSHAEQQGAAPTGDRMLHPTPGGAERPLDIESTPHASYTAETSDNAPPIINLPDMKRLSGFNPDLSLGSDSAAQGEPESTAQQHQLQHNPSLGFRSVVHQAFDVPETPSTTVDSIARSNSDSTSVISPIIPPRNPSEIKTPTIVEEPESISTPKEDPENMVFKPGHRRDLSLPSPNNSPSRNPVITSVEGTPPSAVGEMSTETPSDSPQNVRATSQKAAVQLPQVGKDLPAPLSLGIGHPASEPTITTGDGVPVIIPSPSAENSPQDAESDRLRKEIIRSLSRENTPSEDPDHEDEPRPEAQRQDSSLMLDEYERYWTEGPISVPPDVKQPAPEYSSASAASQDSPAPPAPLVAGPGPSAQASKPKLARRFSWESSSSGDPAPESGVQSPPAPMPGQFPVPTEDEAPPAETAPVNESVVEDREESEPPSTEKPKLTIVPPIPDNRSIISDGHLPEVYNADAIPDSHADEGPQAGSDRRSSRVMLTTPATVEPTLLGFRDILGMKTSEDRVRAFNETRAKFGTIDTGLNQWISFTVHTHPEHNDVVEKSSKLTSSGPKAPVSRGKFPKLAALGKADLTPSGSGHVRRPSAPLGAMMNKQQVEQRGKELLHTAGVLGGRAGEAAKGFFARGRSKLKGGGNDKVDS</sequence>
<feature type="region of interest" description="Disordered" evidence="1">
    <location>
        <begin position="735"/>
        <end position="754"/>
    </location>
</feature>
<evidence type="ECO:0000313" key="2">
    <source>
        <dbReference type="EMBL" id="PYI02285.1"/>
    </source>
</evidence>
<protein>
    <submittedName>
        <fullName evidence="2">Uncharacterized protein</fullName>
    </submittedName>
</protein>
<feature type="region of interest" description="Disordered" evidence="1">
    <location>
        <begin position="54"/>
        <end position="141"/>
    </location>
</feature>
<feature type="compositionally biased region" description="Basic and acidic residues" evidence="1">
    <location>
        <begin position="460"/>
        <end position="473"/>
    </location>
</feature>
<evidence type="ECO:0000256" key="1">
    <source>
        <dbReference type="SAM" id="MobiDB-lite"/>
    </source>
</evidence>
<name>A0A319E229_ASPSB</name>
<proteinExistence type="predicted"/>
<accession>A0A319E229</accession>
<organism evidence="2 3">
    <name type="scientific">Aspergillus sclerotiicarbonarius (strain CBS 121057 / IBT 28362)</name>
    <dbReference type="NCBI Taxonomy" id="1448318"/>
    <lineage>
        <taxon>Eukaryota</taxon>
        <taxon>Fungi</taxon>
        <taxon>Dikarya</taxon>
        <taxon>Ascomycota</taxon>
        <taxon>Pezizomycotina</taxon>
        <taxon>Eurotiomycetes</taxon>
        <taxon>Eurotiomycetidae</taxon>
        <taxon>Eurotiales</taxon>
        <taxon>Aspergillaceae</taxon>
        <taxon>Aspergillus</taxon>
        <taxon>Aspergillus subgen. Circumdati</taxon>
    </lineage>
</organism>
<feature type="compositionally biased region" description="Polar residues" evidence="1">
    <location>
        <begin position="391"/>
        <end position="409"/>
    </location>
</feature>
<feature type="compositionally biased region" description="Low complexity" evidence="1">
    <location>
        <begin position="16"/>
        <end position="28"/>
    </location>
</feature>
<evidence type="ECO:0000313" key="3">
    <source>
        <dbReference type="Proteomes" id="UP000248423"/>
    </source>
</evidence>
<feature type="compositionally biased region" description="Acidic residues" evidence="1">
    <location>
        <begin position="60"/>
        <end position="74"/>
    </location>
</feature>
<feature type="compositionally biased region" description="Polar residues" evidence="1">
    <location>
        <begin position="298"/>
        <end position="317"/>
    </location>
</feature>
<dbReference type="Proteomes" id="UP000248423">
    <property type="component" value="Unassembled WGS sequence"/>
</dbReference>
<dbReference type="OrthoDB" id="5151921at2759"/>
<feature type="compositionally biased region" description="Basic and acidic residues" evidence="1">
    <location>
        <begin position="654"/>
        <end position="670"/>
    </location>
</feature>
<feature type="compositionally biased region" description="Low complexity" evidence="1">
    <location>
        <begin position="527"/>
        <end position="536"/>
    </location>
</feature>
<feature type="region of interest" description="Disordered" evidence="1">
    <location>
        <begin position="1"/>
        <end position="42"/>
    </location>
</feature>
<dbReference type="EMBL" id="KZ826397">
    <property type="protein sequence ID" value="PYI02285.1"/>
    <property type="molecule type" value="Genomic_DNA"/>
</dbReference>
<feature type="compositionally biased region" description="Polar residues" evidence="1">
    <location>
        <begin position="259"/>
        <end position="281"/>
    </location>
</feature>
<feature type="compositionally biased region" description="Low complexity" evidence="1">
    <location>
        <begin position="362"/>
        <end position="374"/>
    </location>
</feature>
<gene>
    <name evidence="2" type="ORF">BO78DRAFT_400598</name>
</gene>
<dbReference type="VEuPathDB" id="FungiDB:BO78DRAFT_400598"/>
<dbReference type="AlphaFoldDB" id="A0A319E229"/>
<feature type="region of interest" description="Disordered" evidence="1">
    <location>
        <begin position="156"/>
        <end position="672"/>
    </location>
</feature>